<dbReference type="PANTHER" id="PTHR35891:SF2">
    <property type="entry name" value="THIOL:DISULFIDE INTERCHANGE PROTEIN DSBA"/>
    <property type="match status" value="1"/>
</dbReference>
<dbReference type="Proteomes" id="UP000182998">
    <property type="component" value="Unassembled WGS sequence"/>
</dbReference>
<dbReference type="CDD" id="cd03019">
    <property type="entry name" value="DsbA_DsbA"/>
    <property type="match status" value="1"/>
</dbReference>
<dbReference type="Proteomes" id="UP000032414">
    <property type="component" value="Chromosome I"/>
</dbReference>
<name>A0A098GDI5_LEGMI</name>
<dbReference type="AlphaFoldDB" id="A0A098GDI5"/>
<dbReference type="KEGG" id="tmc:LMI_0134"/>
<dbReference type="EMBL" id="FMVN01000002">
    <property type="protein sequence ID" value="SCX91739.1"/>
    <property type="molecule type" value="Genomic_DNA"/>
</dbReference>
<keyword evidence="13" id="KW-1185">Reference proteome</keyword>
<keyword evidence="3" id="KW-0732">Signal</keyword>
<dbReference type="Gene3D" id="3.40.30.10">
    <property type="entry name" value="Glutaredoxin"/>
    <property type="match status" value="1"/>
</dbReference>
<dbReference type="PIRSF" id="PIRSF001488">
    <property type="entry name" value="Tdi_protein"/>
    <property type="match status" value="1"/>
</dbReference>
<evidence type="ECO:0000256" key="3">
    <source>
        <dbReference type="ARBA" id="ARBA00022729"/>
    </source>
</evidence>
<evidence type="ECO:0000313" key="13">
    <source>
        <dbReference type="Proteomes" id="UP000182998"/>
    </source>
</evidence>
<evidence type="ECO:0000259" key="9">
    <source>
        <dbReference type="PROSITE" id="PS51352"/>
    </source>
</evidence>
<dbReference type="InterPro" id="IPR036249">
    <property type="entry name" value="Thioredoxin-like_sf"/>
</dbReference>
<organism evidence="10 12">
    <name type="scientific">Legionella micdadei</name>
    <name type="common">Tatlockia micdadei</name>
    <dbReference type="NCBI Taxonomy" id="451"/>
    <lineage>
        <taxon>Bacteria</taxon>
        <taxon>Pseudomonadati</taxon>
        <taxon>Pseudomonadota</taxon>
        <taxon>Gammaproteobacteria</taxon>
        <taxon>Legionellales</taxon>
        <taxon>Legionellaceae</taxon>
        <taxon>Legionella</taxon>
    </lineage>
</organism>
<gene>
    <name evidence="10" type="primary">dsbA</name>
    <name evidence="10" type="ORF">LMI_0134</name>
    <name evidence="11" type="ORF">SAMN02982997_00368</name>
</gene>
<dbReference type="PATRIC" id="fig|451.8.peg.1104"/>
<evidence type="ECO:0000256" key="4">
    <source>
        <dbReference type="ARBA" id="ARBA00022764"/>
    </source>
</evidence>
<evidence type="ECO:0000256" key="1">
    <source>
        <dbReference type="ARBA" id="ARBA00004418"/>
    </source>
</evidence>
<dbReference type="PANTHER" id="PTHR35891">
    <property type="entry name" value="THIOL:DISULFIDE INTERCHANGE PROTEIN DSBA"/>
    <property type="match status" value="1"/>
</dbReference>
<dbReference type="InterPro" id="IPR001853">
    <property type="entry name" value="DSBA-like_thioredoxin_dom"/>
</dbReference>
<evidence type="ECO:0000313" key="11">
    <source>
        <dbReference type="EMBL" id="SCX91739.1"/>
    </source>
</evidence>
<dbReference type="STRING" id="451.B6N58_00620"/>
<dbReference type="PROSITE" id="PS00194">
    <property type="entry name" value="THIOREDOXIN_1"/>
    <property type="match status" value="1"/>
</dbReference>
<dbReference type="InterPro" id="IPR013766">
    <property type="entry name" value="Thioredoxin_domain"/>
</dbReference>
<dbReference type="Pfam" id="PF01323">
    <property type="entry name" value="DSBA"/>
    <property type="match status" value="1"/>
</dbReference>
<dbReference type="InterPro" id="IPR050824">
    <property type="entry name" value="Thiol_disulfide_DsbA"/>
</dbReference>
<keyword evidence="5 7" id="KW-1015">Disulfide bond</keyword>
<dbReference type="InterPro" id="IPR017937">
    <property type="entry name" value="Thioredoxin_CS"/>
</dbReference>
<reference evidence="11 13" key="3">
    <citation type="submission" date="2016-10" db="EMBL/GenBank/DDBJ databases">
        <authorList>
            <person name="Varghese N."/>
            <person name="Submissions S."/>
        </authorList>
    </citation>
    <scope>NUCLEOTIDE SEQUENCE [LARGE SCALE GENOMIC DNA]</scope>
    <source>
        <strain evidence="11 13">ATCC 33218</strain>
    </source>
</reference>
<keyword evidence="6" id="KW-0676">Redox-active center</keyword>
<feature type="domain" description="Thioredoxin" evidence="9">
    <location>
        <begin position="10"/>
        <end position="204"/>
    </location>
</feature>
<keyword evidence="4 7" id="KW-0574">Periplasm</keyword>
<reference evidence="10" key="2">
    <citation type="submission" date="2014-09" db="EMBL/GenBank/DDBJ databases">
        <authorList>
            <person name="GOMEZ-VALERO Laura"/>
        </authorList>
    </citation>
    <scope>NUCLEOTIDE SEQUENCE</scope>
    <source>
        <strain evidence="10">ATCC33218</strain>
    </source>
</reference>
<accession>A0A098GDI5</accession>
<dbReference type="GO" id="GO:0042597">
    <property type="term" value="C:periplasmic space"/>
    <property type="evidence" value="ECO:0007669"/>
    <property type="project" value="UniProtKB-SubCell"/>
</dbReference>
<evidence type="ECO:0000256" key="7">
    <source>
        <dbReference type="PIRNR" id="PIRNR001488"/>
    </source>
</evidence>
<protein>
    <recommendedName>
        <fullName evidence="7">Thiol:disulfide interchange protein</fullName>
    </recommendedName>
</protein>
<reference evidence="12" key="1">
    <citation type="submission" date="2014-09" db="EMBL/GenBank/DDBJ databases">
        <authorList>
            <person name="Gomez-Valero L."/>
        </authorList>
    </citation>
    <scope>NUCLEOTIDE SEQUENCE [LARGE SCALE GENOMIC DNA]</scope>
    <source>
        <strain evidence="12">ATCC33218</strain>
    </source>
</reference>
<evidence type="ECO:0000256" key="6">
    <source>
        <dbReference type="ARBA" id="ARBA00023284"/>
    </source>
</evidence>
<dbReference type="HOGENOM" id="CLU_088255_1_0_6"/>
<dbReference type="PROSITE" id="PS51352">
    <property type="entry name" value="THIOREDOXIN_2"/>
    <property type="match status" value="1"/>
</dbReference>
<evidence type="ECO:0000256" key="8">
    <source>
        <dbReference type="PIRSR" id="PIRSR001488-1"/>
    </source>
</evidence>
<dbReference type="InterPro" id="IPR023205">
    <property type="entry name" value="DsbA/DsbL"/>
</dbReference>
<sequence>MMLKQVISIIFLFLPLLGFAEEFVAGKDYELISGVNETPAPSNHKTPVTEFFSYGCPWCYRIEPALESWVKQKGETIQFSRVPVIFHKDWAYYAKAYYTAHLLNLESKLNPLLFKTIQEKDNSMNSNQAMVDFFTAQGVDPTTAKSAFENSTTIDMQINEGTALMARYRVNGVPAFVIANQYKTDLQMAKGQERLLKILDFLITKANKNEIKSGVRQS</sequence>
<feature type="disulfide bond" description="Redox-active" evidence="8">
    <location>
        <begin position="56"/>
        <end position="59"/>
    </location>
</feature>
<evidence type="ECO:0000256" key="5">
    <source>
        <dbReference type="ARBA" id="ARBA00023157"/>
    </source>
</evidence>
<evidence type="ECO:0000313" key="10">
    <source>
        <dbReference type="EMBL" id="CEG59501.1"/>
    </source>
</evidence>
<comment type="subcellular location">
    <subcellularLocation>
        <location evidence="1 7">Periplasm</location>
    </subcellularLocation>
</comment>
<dbReference type="SUPFAM" id="SSF52833">
    <property type="entry name" value="Thioredoxin-like"/>
    <property type="match status" value="1"/>
</dbReference>
<dbReference type="GO" id="GO:0015036">
    <property type="term" value="F:disulfide oxidoreductase activity"/>
    <property type="evidence" value="ECO:0007669"/>
    <property type="project" value="UniProtKB-ARBA"/>
</dbReference>
<evidence type="ECO:0000256" key="2">
    <source>
        <dbReference type="ARBA" id="ARBA00005791"/>
    </source>
</evidence>
<comment type="similarity">
    <text evidence="2">Belongs to the thioredoxin family. DsbA subfamily.</text>
</comment>
<evidence type="ECO:0000313" key="12">
    <source>
        <dbReference type="Proteomes" id="UP000032414"/>
    </source>
</evidence>
<dbReference type="EMBL" id="LN614830">
    <property type="protein sequence ID" value="CEG59501.1"/>
    <property type="molecule type" value="Genomic_DNA"/>
</dbReference>
<proteinExistence type="inferred from homology"/>